<dbReference type="InterPro" id="IPR036236">
    <property type="entry name" value="Znf_C2H2_sf"/>
</dbReference>
<gene>
    <name evidence="8" type="ORF">KVT40_000624</name>
</gene>
<dbReference type="InterPro" id="IPR039657">
    <property type="entry name" value="Dimethylallyltransferase"/>
</dbReference>
<reference evidence="8" key="1">
    <citation type="submission" date="2021-07" db="EMBL/GenBank/DDBJ databases">
        <title>Elsinoe batatas strain:CRI-CJ2 Genome sequencing and assembly.</title>
        <authorList>
            <person name="Huang L."/>
        </authorList>
    </citation>
    <scope>NUCLEOTIDE SEQUENCE</scope>
    <source>
        <strain evidence="8">CRI-CJ2</strain>
    </source>
</reference>
<name>A0A8K0PMV7_9PEZI</name>
<dbReference type="PANTHER" id="PTHR11088:SF89">
    <property type="entry name" value="TRNA DIMETHYLALLYLTRANSFERASE"/>
    <property type="match status" value="1"/>
</dbReference>
<dbReference type="Gene3D" id="3.30.160.60">
    <property type="entry name" value="Classic Zinc Finger"/>
    <property type="match status" value="1"/>
</dbReference>
<dbReference type="SUPFAM" id="SSF57667">
    <property type="entry name" value="beta-beta-alpha zinc fingers"/>
    <property type="match status" value="1"/>
</dbReference>
<dbReference type="InterPro" id="IPR018022">
    <property type="entry name" value="IPT"/>
</dbReference>
<keyword evidence="3 6" id="KW-0547">Nucleotide-binding</keyword>
<evidence type="ECO:0000313" key="8">
    <source>
        <dbReference type="EMBL" id="KAG8631484.1"/>
    </source>
</evidence>
<keyword evidence="9" id="KW-1185">Reference proteome</keyword>
<dbReference type="NCBIfam" id="TIGR00174">
    <property type="entry name" value="miaA"/>
    <property type="match status" value="1"/>
</dbReference>
<comment type="catalytic activity">
    <reaction evidence="5">
        <text>adenosine(37) in tRNA + dimethylallyl diphosphate = N(6)-dimethylallyladenosine(37) in tRNA + diphosphate</text>
        <dbReference type="Rhea" id="RHEA:26482"/>
        <dbReference type="Rhea" id="RHEA-COMP:10162"/>
        <dbReference type="Rhea" id="RHEA-COMP:10375"/>
        <dbReference type="ChEBI" id="CHEBI:33019"/>
        <dbReference type="ChEBI" id="CHEBI:57623"/>
        <dbReference type="ChEBI" id="CHEBI:74411"/>
        <dbReference type="ChEBI" id="CHEBI:74415"/>
        <dbReference type="EC" id="2.5.1.75"/>
    </reaction>
</comment>
<dbReference type="EMBL" id="JAESVG020000001">
    <property type="protein sequence ID" value="KAG8631484.1"/>
    <property type="molecule type" value="Genomic_DNA"/>
</dbReference>
<dbReference type="GO" id="GO:0005739">
    <property type="term" value="C:mitochondrion"/>
    <property type="evidence" value="ECO:0007669"/>
    <property type="project" value="TreeGrafter"/>
</dbReference>
<protein>
    <recommendedName>
        <fullName evidence="5">tRNA dimethylallyltransferase</fullName>
        <ecNumber evidence="5">2.5.1.75</ecNumber>
    </recommendedName>
</protein>
<dbReference type="OrthoDB" id="775260at2759"/>
<feature type="region of interest" description="Disordered" evidence="7">
    <location>
        <begin position="479"/>
        <end position="498"/>
    </location>
</feature>
<dbReference type="GO" id="GO:0052381">
    <property type="term" value="F:tRNA dimethylallyltransferase activity"/>
    <property type="evidence" value="ECO:0007669"/>
    <property type="project" value="UniProtKB-EC"/>
</dbReference>
<dbReference type="Gene3D" id="3.40.50.300">
    <property type="entry name" value="P-loop containing nucleotide triphosphate hydrolases"/>
    <property type="match status" value="1"/>
</dbReference>
<evidence type="ECO:0000256" key="2">
    <source>
        <dbReference type="ARBA" id="ARBA00022679"/>
    </source>
</evidence>
<sequence>MLGQRAVSLCRRSLTTMARKPKILAVVGATGTGKSELAVALATRFNGEVLNADAMQLYAGLDIITNKIPTAERKGVPHHLLGCIGLDEQPWTVGKFCSSALKIIEDIRSRGKLPILVGGTHYYTQSLLFHDRLTGESQAKGTDSAQAEVDLDTNVSPSGSYEDVKIKFPILEASTEEILAKLKEVDPIMASRWHPNDRRKIQRSLEIWLQTGRRASDIYTEQKNKQAAPTNGYVDETPVQNDNTESKYHHEDLRMDTIIFWVHADTDALYKRLNNRVDKMVTSGLLAEVQGLSQYAAQKPVLDKTSGIWVSIGYKEFLPYLDRLNEVEDGSHTANRASSSESKELDKLLSEAIEATKAGTRQYAKRQIRWIRIKLLNALQSSQNAGQGKMYLLDGTNVDDFQNNVIDQARAITQLWLEDESLPEPASFSSAAAELLQPKRDDLSNSVGKWERQVCEACNVVGVTPSDWNLHVKSRRHRRNMANLKNQPEGRELSVGVE</sequence>
<dbReference type="Pfam" id="PF01715">
    <property type="entry name" value="IPPT"/>
    <property type="match status" value="1"/>
</dbReference>
<evidence type="ECO:0000313" key="9">
    <source>
        <dbReference type="Proteomes" id="UP000809789"/>
    </source>
</evidence>
<feature type="region of interest" description="Disordered" evidence="7">
    <location>
        <begin position="221"/>
        <end position="240"/>
    </location>
</feature>
<evidence type="ECO:0000256" key="5">
    <source>
        <dbReference type="RuleBase" id="RU003783"/>
    </source>
</evidence>
<dbReference type="EC" id="2.5.1.75" evidence="5"/>
<dbReference type="PIRSF" id="PIRSF039110">
    <property type="entry name" value="IPP_transferase"/>
    <property type="match status" value="1"/>
</dbReference>
<comment type="caution">
    <text evidence="8">The sequence shown here is derived from an EMBL/GenBank/DDBJ whole genome shotgun (WGS) entry which is preliminary data.</text>
</comment>
<dbReference type="GO" id="GO:0005524">
    <property type="term" value="F:ATP binding"/>
    <property type="evidence" value="ECO:0007669"/>
    <property type="project" value="UniProtKB-KW"/>
</dbReference>
<organism evidence="8 9">
    <name type="scientific">Elsinoe batatas</name>
    <dbReference type="NCBI Taxonomy" id="2601811"/>
    <lineage>
        <taxon>Eukaryota</taxon>
        <taxon>Fungi</taxon>
        <taxon>Dikarya</taxon>
        <taxon>Ascomycota</taxon>
        <taxon>Pezizomycotina</taxon>
        <taxon>Dothideomycetes</taxon>
        <taxon>Dothideomycetidae</taxon>
        <taxon>Myriangiales</taxon>
        <taxon>Elsinoaceae</taxon>
        <taxon>Elsinoe</taxon>
    </lineage>
</organism>
<dbReference type="Gene3D" id="1.10.20.140">
    <property type="match status" value="1"/>
</dbReference>
<dbReference type="PANTHER" id="PTHR11088">
    <property type="entry name" value="TRNA DIMETHYLALLYLTRANSFERASE"/>
    <property type="match status" value="1"/>
</dbReference>
<evidence type="ECO:0000256" key="1">
    <source>
        <dbReference type="ARBA" id="ARBA00005842"/>
    </source>
</evidence>
<dbReference type="Proteomes" id="UP000809789">
    <property type="component" value="Unassembled WGS sequence"/>
</dbReference>
<dbReference type="AlphaFoldDB" id="A0A8K0PMV7"/>
<keyword evidence="2 6" id="KW-0808">Transferase</keyword>
<evidence type="ECO:0000256" key="4">
    <source>
        <dbReference type="ARBA" id="ARBA00022840"/>
    </source>
</evidence>
<dbReference type="InterPro" id="IPR027417">
    <property type="entry name" value="P-loop_NTPase"/>
</dbReference>
<dbReference type="HAMAP" id="MF_00185">
    <property type="entry name" value="IPP_trans"/>
    <property type="match status" value="1"/>
</dbReference>
<evidence type="ECO:0000256" key="7">
    <source>
        <dbReference type="SAM" id="MobiDB-lite"/>
    </source>
</evidence>
<dbReference type="SUPFAM" id="SSF52540">
    <property type="entry name" value="P-loop containing nucleoside triphosphate hydrolases"/>
    <property type="match status" value="2"/>
</dbReference>
<evidence type="ECO:0000256" key="6">
    <source>
        <dbReference type="RuleBase" id="RU003785"/>
    </source>
</evidence>
<dbReference type="GO" id="GO:0006400">
    <property type="term" value="P:tRNA modification"/>
    <property type="evidence" value="ECO:0007669"/>
    <property type="project" value="TreeGrafter"/>
</dbReference>
<proteinExistence type="inferred from homology"/>
<dbReference type="InterPro" id="IPR030666">
    <property type="entry name" value="IPP_transferase_euk"/>
</dbReference>
<accession>A0A8K0PMV7</accession>
<evidence type="ECO:0000256" key="3">
    <source>
        <dbReference type="ARBA" id="ARBA00022741"/>
    </source>
</evidence>
<comment type="similarity">
    <text evidence="1 6">Belongs to the IPP transferase family.</text>
</comment>
<keyword evidence="5" id="KW-0819">tRNA processing</keyword>
<keyword evidence="4 6" id="KW-0067">ATP-binding</keyword>